<name>A0A8H5VP85_9HYPO</name>
<proteinExistence type="predicted"/>
<dbReference type="AlphaFoldDB" id="A0A8H5VP85"/>
<dbReference type="OrthoDB" id="5088157at2759"/>
<feature type="chain" id="PRO_5034725920" evidence="2">
    <location>
        <begin position="18"/>
        <end position="241"/>
    </location>
</feature>
<protein>
    <submittedName>
        <fullName evidence="3">Uncharacterized protein</fullName>
    </submittedName>
</protein>
<feature type="compositionally biased region" description="Low complexity" evidence="1">
    <location>
        <begin position="171"/>
        <end position="182"/>
    </location>
</feature>
<keyword evidence="2" id="KW-0732">Signal</keyword>
<evidence type="ECO:0000256" key="1">
    <source>
        <dbReference type="SAM" id="MobiDB-lite"/>
    </source>
</evidence>
<organism evidence="3 4">
    <name type="scientific">Fusarium tjaetaba</name>
    <dbReference type="NCBI Taxonomy" id="1567544"/>
    <lineage>
        <taxon>Eukaryota</taxon>
        <taxon>Fungi</taxon>
        <taxon>Dikarya</taxon>
        <taxon>Ascomycota</taxon>
        <taxon>Pezizomycotina</taxon>
        <taxon>Sordariomycetes</taxon>
        <taxon>Hypocreomycetidae</taxon>
        <taxon>Hypocreales</taxon>
        <taxon>Nectriaceae</taxon>
        <taxon>Fusarium</taxon>
        <taxon>Fusarium fujikuroi species complex</taxon>
    </lineage>
</organism>
<feature type="region of interest" description="Disordered" evidence="1">
    <location>
        <begin position="171"/>
        <end position="191"/>
    </location>
</feature>
<dbReference type="Proteomes" id="UP000530670">
    <property type="component" value="Unassembled WGS sequence"/>
</dbReference>
<sequence length="241" mass="24971">MKPLTFLLIQACGLVSAQVVSPYPVSDCGGGIAGTELQCPDQPGCCSGGAMCCAGGCCPLSAVCVNSGTSNEQCCDLSDKSLCGAAVTDSVRFLSRIRIFYIRRVPVVCTRINIYYFQSPACPTAAGIHPSKLCVGVDSDWYCPWDAVCNNAGGGCIGGRAKRDNCDEQATETAAETAQETAAETESDSFTDDFATTTESSALSTVVDTSASHSKTKSSLAVPANNLPIVLLAAAFVLVAY</sequence>
<dbReference type="GeneID" id="59306601"/>
<evidence type="ECO:0000256" key="2">
    <source>
        <dbReference type="SAM" id="SignalP"/>
    </source>
</evidence>
<accession>A0A8H5VP85</accession>
<dbReference type="EMBL" id="JAAQRI010000154">
    <property type="protein sequence ID" value="KAF5632267.1"/>
    <property type="molecule type" value="Genomic_DNA"/>
</dbReference>
<feature type="signal peptide" evidence="2">
    <location>
        <begin position="1"/>
        <end position="17"/>
    </location>
</feature>
<dbReference type="RefSeq" id="XP_037205319.1">
    <property type="nucleotide sequence ID" value="XM_037354331.1"/>
</dbReference>
<gene>
    <name evidence="3" type="ORF">FTJAE_7599</name>
</gene>
<comment type="caution">
    <text evidence="3">The sequence shown here is derived from an EMBL/GenBank/DDBJ whole genome shotgun (WGS) entry which is preliminary data.</text>
</comment>
<reference evidence="3 4" key="1">
    <citation type="submission" date="2020-05" db="EMBL/GenBank/DDBJ databases">
        <title>Identification and distribution of gene clusters putatively required for synthesis of sphingolipid metabolism inhibitors in phylogenetically diverse species of the filamentous fungus Fusarium.</title>
        <authorList>
            <person name="Kim H.-S."/>
            <person name="Busman M."/>
            <person name="Brown D.W."/>
            <person name="Divon H."/>
            <person name="Uhlig S."/>
            <person name="Proctor R.H."/>
        </authorList>
    </citation>
    <scope>NUCLEOTIDE SEQUENCE [LARGE SCALE GENOMIC DNA]</scope>
    <source>
        <strain evidence="3 4">NRRL 66243</strain>
    </source>
</reference>
<evidence type="ECO:0000313" key="3">
    <source>
        <dbReference type="EMBL" id="KAF5632267.1"/>
    </source>
</evidence>
<keyword evidence="4" id="KW-1185">Reference proteome</keyword>
<evidence type="ECO:0000313" key="4">
    <source>
        <dbReference type="Proteomes" id="UP000530670"/>
    </source>
</evidence>